<dbReference type="Proteomes" id="UP000024635">
    <property type="component" value="Unassembled WGS sequence"/>
</dbReference>
<reference evidence="2" key="1">
    <citation type="journal article" date="2015" name="Nat. Genet.">
        <title>The genome and transcriptome of the zoonotic hookworm Ancylostoma ceylanicum identify infection-specific gene families.</title>
        <authorList>
            <person name="Schwarz E.M."/>
            <person name="Hu Y."/>
            <person name="Antoshechkin I."/>
            <person name="Miller M.M."/>
            <person name="Sternberg P.W."/>
            <person name="Aroian R.V."/>
        </authorList>
    </citation>
    <scope>NUCLEOTIDE SEQUENCE</scope>
    <source>
        <strain evidence="2">HY135</strain>
    </source>
</reference>
<name>A0A016WQQ4_9BILA</name>
<dbReference type="EMBL" id="JARK01000141">
    <property type="protein sequence ID" value="EYC42129.1"/>
    <property type="molecule type" value="Genomic_DNA"/>
</dbReference>
<comment type="caution">
    <text evidence="1">The sequence shown here is derived from an EMBL/GenBank/DDBJ whole genome shotgun (WGS) entry which is preliminary data.</text>
</comment>
<dbReference type="AlphaFoldDB" id="A0A016WQQ4"/>
<sequence length="121" mass="14085">MLIRKYEKNREKRLILSKNPKALFTFVTRKLKSKSICFPDYCDEFGDVINTDEKKSESIAKYFHSVFTEDNGKLPVVDYPTRRTLSSFLIMPEEVARLSKSLSDSQSLTFDGIPQSFSQMW</sequence>
<evidence type="ECO:0000313" key="2">
    <source>
        <dbReference type="Proteomes" id="UP000024635"/>
    </source>
</evidence>
<accession>A0A016WQQ4</accession>
<organism evidence="1 2">
    <name type="scientific">Ancylostoma ceylanicum</name>
    <dbReference type="NCBI Taxonomy" id="53326"/>
    <lineage>
        <taxon>Eukaryota</taxon>
        <taxon>Metazoa</taxon>
        <taxon>Ecdysozoa</taxon>
        <taxon>Nematoda</taxon>
        <taxon>Chromadorea</taxon>
        <taxon>Rhabditida</taxon>
        <taxon>Rhabditina</taxon>
        <taxon>Rhabditomorpha</taxon>
        <taxon>Strongyloidea</taxon>
        <taxon>Ancylostomatidae</taxon>
        <taxon>Ancylostomatinae</taxon>
        <taxon>Ancylostoma</taxon>
    </lineage>
</organism>
<proteinExistence type="predicted"/>
<keyword evidence="2" id="KW-1185">Reference proteome</keyword>
<protein>
    <submittedName>
        <fullName evidence="1">Uncharacterized protein</fullName>
    </submittedName>
</protein>
<gene>
    <name evidence="1" type="primary">Acey_s0541.g3177</name>
    <name evidence="1" type="ORF">Y032_0541g3177</name>
</gene>
<evidence type="ECO:0000313" key="1">
    <source>
        <dbReference type="EMBL" id="EYC42129.1"/>
    </source>
</evidence>